<evidence type="ECO:0000313" key="2">
    <source>
        <dbReference type="Proteomes" id="UP000800092"/>
    </source>
</evidence>
<evidence type="ECO:0000313" key="1">
    <source>
        <dbReference type="EMBL" id="KAF2236092.1"/>
    </source>
</evidence>
<protein>
    <recommendedName>
        <fullName evidence="3">SnoaL-like domain-containing protein</fullName>
    </recommendedName>
</protein>
<dbReference type="AlphaFoldDB" id="A0A6A6HDM0"/>
<keyword evidence="2" id="KW-1185">Reference proteome</keyword>
<organism evidence="1 2">
    <name type="scientific">Viridothelium virens</name>
    <name type="common">Speckled blister lichen</name>
    <name type="synonym">Trypethelium virens</name>
    <dbReference type="NCBI Taxonomy" id="1048519"/>
    <lineage>
        <taxon>Eukaryota</taxon>
        <taxon>Fungi</taxon>
        <taxon>Dikarya</taxon>
        <taxon>Ascomycota</taxon>
        <taxon>Pezizomycotina</taxon>
        <taxon>Dothideomycetes</taxon>
        <taxon>Dothideomycetes incertae sedis</taxon>
        <taxon>Trypetheliales</taxon>
        <taxon>Trypetheliaceae</taxon>
        <taxon>Viridothelium</taxon>
    </lineage>
</organism>
<accession>A0A6A6HDM0</accession>
<dbReference type="InterPro" id="IPR032710">
    <property type="entry name" value="NTF2-like_dom_sf"/>
</dbReference>
<dbReference type="EMBL" id="ML991787">
    <property type="protein sequence ID" value="KAF2236092.1"/>
    <property type="molecule type" value="Genomic_DNA"/>
</dbReference>
<dbReference type="SUPFAM" id="SSF54427">
    <property type="entry name" value="NTF2-like"/>
    <property type="match status" value="1"/>
</dbReference>
<sequence length="162" mass="18540">MSDQLYETLKQTAIAHFKGYESPTPWNNEAIQQHRTPECVHYLHPVESIPAPFNEPIKIDQFSSFMHFFGACLDRFSLPIKDLVVDVRQRTVVARLGAVFDFRAFGNEAKEEGYTAEYMVLMEMEESGTKVVRIEEFIDPQRLMGYVQPKAQRYAQSVSGGA</sequence>
<evidence type="ECO:0008006" key="3">
    <source>
        <dbReference type="Google" id="ProtNLM"/>
    </source>
</evidence>
<gene>
    <name evidence="1" type="ORF">EV356DRAFT_498935</name>
</gene>
<dbReference type="Proteomes" id="UP000800092">
    <property type="component" value="Unassembled WGS sequence"/>
</dbReference>
<reference evidence="1" key="1">
    <citation type="journal article" date="2020" name="Stud. Mycol.">
        <title>101 Dothideomycetes genomes: a test case for predicting lifestyles and emergence of pathogens.</title>
        <authorList>
            <person name="Haridas S."/>
            <person name="Albert R."/>
            <person name="Binder M."/>
            <person name="Bloem J."/>
            <person name="Labutti K."/>
            <person name="Salamov A."/>
            <person name="Andreopoulos B."/>
            <person name="Baker S."/>
            <person name="Barry K."/>
            <person name="Bills G."/>
            <person name="Bluhm B."/>
            <person name="Cannon C."/>
            <person name="Castanera R."/>
            <person name="Culley D."/>
            <person name="Daum C."/>
            <person name="Ezra D."/>
            <person name="Gonzalez J."/>
            <person name="Henrissat B."/>
            <person name="Kuo A."/>
            <person name="Liang C."/>
            <person name="Lipzen A."/>
            <person name="Lutzoni F."/>
            <person name="Magnuson J."/>
            <person name="Mondo S."/>
            <person name="Nolan M."/>
            <person name="Ohm R."/>
            <person name="Pangilinan J."/>
            <person name="Park H.-J."/>
            <person name="Ramirez L."/>
            <person name="Alfaro M."/>
            <person name="Sun H."/>
            <person name="Tritt A."/>
            <person name="Yoshinaga Y."/>
            <person name="Zwiers L.-H."/>
            <person name="Turgeon B."/>
            <person name="Goodwin S."/>
            <person name="Spatafora J."/>
            <person name="Crous P."/>
            <person name="Grigoriev I."/>
        </authorList>
    </citation>
    <scope>NUCLEOTIDE SEQUENCE</scope>
    <source>
        <strain evidence="1">Tuck. ex Michener</strain>
    </source>
</reference>
<name>A0A6A6HDM0_VIRVR</name>
<proteinExistence type="predicted"/>
<dbReference type="OrthoDB" id="3758478at2759"/>